<sequence length="70" mass="8008">MDVDVVLKRFNNHPQQQGNDAETGQHRDGNTWLQLRKIFDAAVTNKAKDEAKRLSQSLHSLQVSNELLHD</sequence>
<keyword evidence="2" id="KW-1185">Reference proteome</keyword>
<dbReference type="Proteomes" id="UP000800040">
    <property type="component" value="Unassembled WGS sequence"/>
</dbReference>
<reference evidence="1" key="1">
    <citation type="submission" date="2020-01" db="EMBL/GenBank/DDBJ databases">
        <authorList>
            <consortium name="DOE Joint Genome Institute"/>
            <person name="Haridas S."/>
            <person name="Albert R."/>
            <person name="Binder M."/>
            <person name="Bloem J."/>
            <person name="Labutti K."/>
            <person name="Salamov A."/>
            <person name="Andreopoulos B."/>
            <person name="Baker S.E."/>
            <person name="Barry K."/>
            <person name="Bills G."/>
            <person name="Bluhm B.H."/>
            <person name="Cannon C."/>
            <person name="Castanera R."/>
            <person name="Culley D.E."/>
            <person name="Daum C."/>
            <person name="Ezra D."/>
            <person name="Gonzalez J.B."/>
            <person name="Henrissat B."/>
            <person name="Kuo A."/>
            <person name="Liang C."/>
            <person name="Lipzen A."/>
            <person name="Lutzoni F."/>
            <person name="Magnuson J."/>
            <person name="Mondo S."/>
            <person name="Nolan M."/>
            <person name="Ohm R."/>
            <person name="Pangilinan J."/>
            <person name="Park H.-J."/>
            <person name="Ramirez L."/>
            <person name="Alfaro M."/>
            <person name="Sun H."/>
            <person name="Tritt A."/>
            <person name="Yoshinaga Y."/>
            <person name="Zwiers L.-H."/>
            <person name="Turgeon B.G."/>
            <person name="Goodwin S.B."/>
            <person name="Spatafora J.W."/>
            <person name="Crous P.W."/>
            <person name="Grigoriev I.V."/>
        </authorList>
    </citation>
    <scope>NUCLEOTIDE SEQUENCE</scope>
    <source>
        <strain evidence="1">P77</strain>
    </source>
</reference>
<dbReference type="OrthoDB" id="3797698at2759"/>
<evidence type="ECO:0000313" key="1">
    <source>
        <dbReference type="EMBL" id="KAF1828829.1"/>
    </source>
</evidence>
<organism evidence="1 2">
    <name type="scientific">Decorospora gaudefroyi</name>
    <dbReference type="NCBI Taxonomy" id="184978"/>
    <lineage>
        <taxon>Eukaryota</taxon>
        <taxon>Fungi</taxon>
        <taxon>Dikarya</taxon>
        <taxon>Ascomycota</taxon>
        <taxon>Pezizomycotina</taxon>
        <taxon>Dothideomycetes</taxon>
        <taxon>Pleosporomycetidae</taxon>
        <taxon>Pleosporales</taxon>
        <taxon>Pleosporineae</taxon>
        <taxon>Pleosporaceae</taxon>
        <taxon>Decorospora</taxon>
    </lineage>
</organism>
<proteinExistence type="predicted"/>
<name>A0A6A5JXC4_9PLEO</name>
<accession>A0A6A5JXC4</accession>
<dbReference type="AlphaFoldDB" id="A0A6A5JXC4"/>
<dbReference type="EMBL" id="ML975493">
    <property type="protein sequence ID" value="KAF1828829.1"/>
    <property type="molecule type" value="Genomic_DNA"/>
</dbReference>
<evidence type="ECO:0000313" key="2">
    <source>
        <dbReference type="Proteomes" id="UP000800040"/>
    </source>
</evidence>
<protein>
    <submittedName>
        <fullName evidence="1">Uncharacterized protein</fullName>
    </submittedName>
</protein>
<gene>
    <name evidence="1" type="ORF">BDW02DRAFT_511386</name>
</gene>